<dbReference type="PANTHER" id="PTHR38693:SF1">
    <property type="entry name" value="UBIQUINONE BIOSYNTHESIS ACCESSORY FACTOR UBIJ"/>
    <property type="match status" value="1"/>
</dbReference>
<keyword evidence="1" id="KW-0963">Cytoplasm</keyword>
<accession>A0ABZ2F438</accession>
<proteinExistence type="inferred from homology"/>
<dbReference type="InterPro" id="IPR003033">
    <property type="entry name" value="SCP2_sterol-bd_dom"/>
</dbReference>
<comment type="subcellular location">
    <subcellularLocation>
        <location evidence="1">Cytoplasm</location>
    </subcellularLocation>
</comment>
<dbReference type="HAMAP" id="MF_02215">
    <property type="entry name" value="UbiJ"/>
    <property type="match status" value="1"/>
</dbReference>
<evidence type="ECO:0000313" key="3">
    <source>
        <dbReference type="EMBL" id="WWF01931.1"/>
    </source>
</evidence>
<comment type="function">
    <text evidence="1">Required for ubiquinone (coenzyme Q) biosynthesis. Binds hydrophobic ubiquinone biosynthetic intermediates via its SCP2 domain and is essential for the stability of the Ubi complex. May constitute a docking platform where Ubi enzymes assemble and access their SCP2-bound polyprenyl substrates.</text>
</comment>
<feature type="domain" description="SCP2" evidence="2">
    <location>
        <begin position="27"/>
        <end position="116"/>
    </location>
</feature>
<organism evidence="3 4">
    <name type="scientific">Methylococcus capsulatus</name>
    <dbReference type="NCBI Taxonomy" id="414"/>
    <lineage>
        <taxon>Bacteria</taxon>
        <taxon>Pseudomonadati</taxon>
        <taxon>Pseudomonadota</taxon>
        <taxon>Gammaproteobacteria</taxon>
        <taxon>Methylococcales</taxon>
        <taxon>Methylococcaceae</taxon>
        <taxon>Methylococcus</taxon>
    </lineage>
</organism>
<reference evidence="3 4" key="1">
    <citation type="submission" date="2022-09" db="EMBL/GenBank/DDBJ databases">
        <authorList>
            <person name="Giprobiosintez L."/>
        </authorList>
    </citation>
    <scope>NUCLEOTIDE SEQUENCE [LARGE SCALE GENOMIC DNA]</scope>
    <source>
        <strain evidence="4">VKPM-B-12549 (GBS-15)</strain>
    </source>
</reference>
<comment type="pathway">
    <text evidence="1">Cofactor biosynthesis; ubiquinone biosynthesis.</text>
</comment>
<dbReference type="Pfam" id="PF02036">
    <property type="entry name" value="SCP2"/>
    <property type="match status" value="1"/>
</dbReference>
<dbReference type="RefSeq" id="WP_232470435.1">
    <property type="nucleotide sequence ID" value="NZ_CP104311.1"/>
</dbReference>
<evidence type="ECO:0000256" key="1">
    <source>
        <dbReference type="HAMAP-Rule" id="MF_02215"/>
    </source>
</evidence>
<name>A0ABZ2F438_METCP</name>
<protein>
    <recommendedName>
        <fullName evidence="1">Ubiquinone biosynthesis accessory factor UbiJ</fullName>
    </recommendedName>
</protein>
<dbReference type="Proteomes" id="UP001359308">
    <property type="component" value="Chromosome"/>
</dbReference>
<keyword evidence="1" id="KW-0831">Ubiquinone biosynthesis</keyword>
<comment type="similarity">
    <text evidence="1">Belongs to the UbiJ family.</text>
</comment>
<dbReference type="InterPro" id="IPR038989">
    <property type="entry name" value="UbiJ"/>
</dbReference>
<sequence length="217" mass="23143">MLKLLMAAALRGAMEKALSRHIALGTSSRARLEALAGKTLALVLTPPGVGVLFCPTPDGIQVLQESTDMPDAVIAGSPFTLARLALSRDRISPGTAGPLVLEGDTETARQFSALLQDLDIPWEAMFARYLGPTAARSITDAGQAFRDWSADLATTLRLDIRELLQEETRIVPAGPEADALYTAVDHLRDGIARLEAKLGRIEKTLPAAPGKLQPNTP</sequence>
<gene>
    <name evidence="1" type="primary">ubiJ</name>
    <name evidence="3" type="ORF">N4J17_15915</name>
</gene>
<keyword evidence="4" id="KW-1185">Reference proteome</keyword>
<evidence type="ECO:0000313" key="4">
    <source>
        <dbReference type="Proteomes" id="UP001359308"/>
    </source>
</evidence>
<dbReference type="EMBL" id="CP104311">
    <property type="protein sequence ID" value="WWF01931.1"/>
    <property type="molecule type" value="Genomic_DNA"/>
</dbReference>
<evidence type="ECO:0000259" key="2">
    <source>
        <dbReference type="Pfam" id="PF02036"/>
    </source>
</evidence>
<dbReference type="PANTHER" id="PTHR38693">
    <property type="entry name" value="UBIQUINONE BIOSYNTHESIS PROTEIN UBIJ"/>
    <property type="match status" value="1"/>
</dbReference>